<feature type="transmembrane region" description="Helical" evidence="1">
    <location>
        <begin position="20"/>
        <end position="44"/>
    </location>
</feature>
<sequence length="527" mass="58138">MNFGKLNELGNWSHYFLIKVALFFLGKIQFHILGNLALALFLLLQIKGRTGRLLRQFVAAAAAIFLLYHDAQIPLSAAATTLTNLAEYEWWYTLEVLLRYLTLKILLFVALLCAASYYISRYVELSIIVFAGLLGVAFVQSGIIATLTPPQKTIPTKQVANNTKPQLGSNQSLNSYLQQFFQNEQSRKIEFAESSPATPPFDIVFLSVCSLAWDDIMLAGMSEHPLLKRFDIVFENFNSATSYSGPAVTRLLRASCGQAPHDKLSSREGVDHCLIFQQLGDLGYGQALTMNHDGRFDGFLKQLNVYGGIDSPLESQANIPVCQKAFDGSPVLCDKAVLDHWLQQRNTSNAAKQVMLFNTVSLHDGNRVIGGQAKSGIEGYKQRLSILFNDLQSFITQLEQSKRNTLLILIPEHGAALRGDKMQLSGIREIPSPSITHIPVAAKFIGPQLQRVGPIARVTADSSFLSLSALIAKTMQQNVFSQGSFSPQSLSEGLPSTPIVSQNEGSTVIRLEGKNYVTVDGRQWSAY</sequence>
<evidence type="ECO:0000313" key="3">
    <source>
        <dbReference type="Proteomes" id="UP000237222"/>
    </source>
</evidence>
<dbReference type="EMBL" id="PQGG01000029">
    <property type="protein sequence ID" value="POP52359.1"/>
    <property type="molecule type" value="Genomic_DNA"/>
</dbReference>
<dbReference type="InterPro" id="IPR017744">
    <property type="entry name" value="BcsG"/>
</dbReference>
<keyword evidence="1" id="KW-0472">Membrane</keyword>
<accession>A0A2S4HEK3</accession>
<dbReference type="NCBIfam" id="TIGR03368">
    <property type="entry name" value="cellulose_yhjU"/>
    <property type="match status" value="1"/>
</dbReference>
<evidence type="ECO:0000313" key="2">
    <source>
        <dbReference type="EMBL" id="POP52359.1"/>
    </source>
</evidence>
<comment type="caution">
    <text evidence="2">The sequence shown here is derived from an EMBL/GenBank/DDBJ whole genome shotgun (WGS) entry which is preliminary data.</text>
</comment>
<evidence type="ECO:0000256" key="1">
    <source>
        <dbReference type="SAM" id="Phobius"/>
    </source>
</evidence>
<keyword evidence="1" id="KW-1133">Transmembrane helix</keyword>
<dbReference type="Proteomes" id="UP000237222">
    <property type="component" value="Unassembled WGS sequence"/>
</dbReference>
<gene>
    <name evidence="2" type="primary">bcsG</name>
    <name evidence="2" type="ORF">C0068_12555</name>
</gene>
<name>A0A2S4HEK3_9GAMM</name>
<organism evidence="2 3">
    <name type="scientific">Zhongshania marina</name>
    <dbReference type="NCBI Taxonomy" id="2304603"/>
    <lineage>
        <taxon>Bacteria</taxon>
        <taxon>Pseudomonadati</taxon>
        <taxon>Pseudomonadota</taxon>
        <taxon>Gammaproteobacteria</taxon>
        <taxon>Cellvibrionales</taxon>
        <taxon>Spongiibacteraceae</taxon>
        <taxon>Zhongshania</taxon>
    </lineage>
</organism>
<dbReference type="InterPro" id="IPR017850">
    <property type="entry name" value="Alkaline_phosphatase_core_sf"/>
</dbReference>
<dbReference type="OrthoDB" id="6965261at2"/>
<dbReference type="AlphaFoldDB" id="A0A2S4HEK3"/>
<dbReference type="RefSeq" id="WP_103684818.1">
    <property type="nucleotide sequence ID" value="NZ_PQGG01000029.1"/>
</dbReference>
<feature type="transmembrane region" description="Helical" evidence="1">
    <location>
        <begin position="56"/>
        <end position="77"/>
    </location>
</feature>
<proteinExistence type="predicted"/>
<feature type="transmembrane region" description="Helical" evidence="1">
    <location>
        <begin position="97"/>
        <end position="118"/>
    </location>
</feature>
<protein>
    <submittedName>
        <fullName evidence="2">Cellulose biosynthesis protein BcsG</fullName>
    </submittedName>
</protein>
<dbReference type="Gene3D" id="3.40.720.10">
    <property type="entry name" value="Alkaline Phosphatase, subunit A"/>
    <property type="match status" value="1"/>
</dbReference>
<dbReference type="Pfam" id="PF11658">
    <property type="entry name" value="CBP_BcsG"/>
    <property type="match status" value="1"/>
</dbReference>
<feature type="transmembrane region" description="Helical" evidence="1">
    <location>
        <begin position="125"/>
        <end position="147"/>
    </location>
</feature>
<keyword evidence="1" id="KW-0812">Transmembrane</keyword>
<reference evidence="2" key="1">
    <citation type="submission" date="2018-01" db="EMBL/GenBank/DDBJ databases">
        <authorList>
            <person name="Yu X.-D."/>
        </authorList>
    </citation>
    <scope>NUCLEOTIDE SEQUENCE</scope>
    <source>
        <strain evidence="2">ZX-21</strain>
    </source>
</reference>